<keyword evidence="3" id="KW-0479">Metal-binding</keyword>
<evidence type="ECO:0000313" key="7">
    <source>
        <dbReference type="EMBL" id="KAK2981154.1"/>
    </source>
</evidence>
<protein>
    <recommendedName>
        <fullName evidence="9">Cytochrome P450</fullName>
    </recommendedName>
</protein>
<dbReference type="GO" id="GO:0016125">
    <property type="term" value="P:sterol metabolic process"/>
    <property type="evidence" value="ECO:0007669"/>
    <property type="project" value="TreeGrafter"/>
</dbReference>
<evidence type="ECO:0000256" key="5">
    <source>
        <dbReference type="ARBA" id="ARBA00023004"/>
    </source>
</evidence>
<dbReference type="PANTHER" id="PTHR24286">
    <property type="entry name" value="CYTOCHROME P450 26"/>
    <property type="match status" value="1"/>
</dbReference>
<accession>A0AA88R1N1</accession>
<dbReference type="GO" id="GO:0020037">
    <property type="term" value="F:heme binding"/>
    <property type="evidence" value="ECO:0007669"/>
    <property type="project" value="InterPro"/>
</dbReference>
<name>A0AA88R1N1_9ASTE</name>
<keyword evidence="8" id="KW-1185">Reference proteome</keyword>
<dbReference type="AlphaFoldDB" id="A0AA88R1N1"/>
<evidence type="ECO:0000256" key="6">
    <source>
        <dbReference type="ARBA" id="ARBA00023033"/>
    </source>
</evidence>
<keyword evidence="2" id="KW-0349">Heme</keyword>
<dbReference type="GO" id="GO:0016020">
    <property type="term" value="C:membrane"/>
    <property type="evidence" value="ECO:0007669"/>
    <property type="project" value="UniProtKB-SubCell"/>
</dbReference>
<proteinExistence type="inferred from homology"/>
<evidence type="ECO:0000256" key="1">
    <source>
        <dbReference type="ARBA" id="ARBA00010617"/>
    </source>
</evidence>
<evidence type="ECO:0008006" key="9">
    <source>
        <dbReference type="Google" id="ProtNLM"/>
    </source>
</evidence>
<organism evidence="7 8">
    <name type="scientific">Escallonia rubra</name>
    <dbReference type="NCBI Taxonomy" id="112253"/>
    <lineage>
        <taxon>Eukaryota</taxon>
        <taxon>Viridiplantae</taxon>
        <taxon>Streptophyta</taxon>
        <taxon>Embryophyta</taxon>
        <taxon>Tracheophyta</taxon>
        <taxon>Spermatophyta</taxon>
        <taxon>Magnoliopsida</taxon>
        <taxon>eudicotyledons</taxon>
        <taxon>Gunneridae</taxon>
        <taxon>Pentapetalae</taxon>
        <taxon>asterids</taxon>
        <taxon>campanulids</taxon>
        <taxon>Escalloniales</taxon>
        <taxon>Escalloniaceae</taxon>
        <taxon>Escallonia</taxon>
    </lineage>
</organism>
<evidence type="ECO:0000256" key="3">
    <source>
        <dbReference type="ARBA" id="ARBA00022723"/>
    </source>
</evidence>
<sequence length="88" mass="10319">MSQVLLTTDENRRVLNELNVARHLFGVVDGSYSSIASALTFIIKYLSELPHVYDEVLREQTEIANSKEQHEMLAWEDIRKMKYFWNVS</sequence>
<keyword evidence="5" id="KW-0408">Iron</keyword>
<comment type="similarity">
    <text evidence="1">Belongs to the cytochrome P450 family.</text>
</comment>
<dbReference type="EMBL" id="JAVXUO010001556">
    <property type="protein sequence ID" value="KAK2981154.1"/>
    <property type="molecule type" value="Genomic_DNA"/>
</dbReference>
<dbReference type="Proteomes" id="UP001187471">
    <property type="component" value="Unassembled WGS sequence"/>
</dbReference>
<dbReference type="SUPFAM" id="SSF48264">
    <property type="entry name" value="Cytochrome P450"/>
    <property type="match status" value="1"/>
</dbReference>
<keyword evidence="6" id="KW-0503">Monooxygenase</keyword>
<dbReference type="Gene3D" id="1.10.630.10">
    <property type="entry name" value="Cytochrome P450"/>
    <property type="match status" value="1"/>
</dbReference>
<reference evidence="7" key="1">
    <citation type="submission" date="2022-12" db="EMBL/GenBank/DDBJ databases">
        <title>Draft genome assemblies for two species of Escallonia (Escalloniales).</title>
        <authorList>
            <person name="Chanderbali A."/>
            <person name="Dervinis C."/>
            <person name="Anghel I."/>
            <person name="Soltis D."/>
            <person name="Soltis P."/>
            <person name="Zapata F."/>
        </authorList>
    </citation>
    <scope>NUCLEOTIDE SEQUENCE</scope>
    <source>
        <strain evidence="7">UCBG92.1500</strain>
        <tissue evidence="7">Leaf</tissue>
    </source>
</reference>
<comment type="caution">
    <text evidence="7">The sequence shown here is derived from an EMBL/GenBank/DDBJ whole genome shotgun (WGS) entry which is preliminary data.</text>
</comment>
<dbReference type="GO" id="GO:0004497">
    <property type="term" value="F:monooxygenase activity"/>
    <property type="evidence" value="ECO:0007669"/>
    <property type="project" value="UniProtKB-KW"/>
</dbReference>
<evidence type="ECO:0000256" key="4">
    <source>
        <dbReference type="ARBA" id="ARBA00023002"/>
    </source>
</evidence>
<dbReference type="GO" id="GO:0005506">
    <property type="term" value="F:iron ion binding"/>
    <property type="evidence" value="ECO:0007669"/>
    <property type="project" value="InterPro"/>
</dbReference>
<dbReference type="GO" id="GO:0016705">
    <property type="term" value="F:oxidoreductase activity, acting on paired donors, with incorporation or reduction of molecular oxygen"/>
    <property type="evidence" value="ECO:0007669"/>
    <property type="project" value="InterPro"/>
</dbReference>
<evidence type="ECO:0000313" key="8">
    <source>
        <dbReference type="Proteomes" id="UP001187471"/>
    </source>
</evidence>
<dbReference type="InterPro" id="IPR036396">
    <property type="entry name" value="Cyt_P450_sf"/>
</dbReference>
<gene>
    <name evidence="7" type="ORF">RJ640_013476</name>
</gene>
<evidence type="ECO:0000256" key="2">
    <source>
        <dbReference type="ARBA" id="ARBA00022617"/>
    </source>
</evidence>
<keyword evidence="4" id="KW-0560">Oxidoreductase</keyword>
<dbReference type="PANTHER" id="PTHR24286:SF384">
    <property type="entry name" value="P450, PUTATIVE (EUROFUNG)-RELATED"/>
    <property type="match status" value="1"/>
</dbReference>